<dbReference type="InterPro" id="IPR036388">
    <property type="entry name" value="WH-like_DNA-bd_sf"/>
</dbReference>
<evidence type="ECO:0000256" key="2">
    <source>
        <dbReference type="SAM" id="MobiDB-lite"/>
    </source>
</evidence>
<dbReference type="InterPro" id="IPR053162">
    <property type="entry name" value="DnaD"/>
</dbReference>
<dbReference type="NCBIfam" id="TIGR01446">
    <property type="entry name" value="DnaD_dom"/>
    <property type="match status" value="1"/>
</dbReference>
<dbReference type="Proteomes" id="UP000637720">
    <property type="component" value="Unassembled WGS sequence"/>
</dbReference>
<dbReference type="AlphaFoldDB" id="A0A8J3B892"/>
<gene>
    <name evidence="5" type="ORF">GCM10007043_07920</name>
</gene>
<protein>
    <submittedName>
        <fullName evidence="5">DNA replication protein DnaD</fullName>
    </submittedName>
</protein>
<dbReference type="InterPro" id="IPR034829">
    <property type="entry name" value="DnaD-like_sf"/>
</dbReference>
<evidence type="ECO:0000313" key="6">
    <source>
        <dbReference type="Proteomes" id="UP000637720"/>
    </source>
</evidence>
<dbReference type="EMBL" id="BMOF01000010">
    <property type="protein sequence ID" value="GGJ96493.1"/>
    <property type="molecule type" value="Genomic_DNA"/>
</dbReference>
<accession>A0A8J3B892</accession>
<evidence type="ECO:0000313" key="5">
    <source>
        <dbReference type="EMBL" id="GGJ96493.1"/>
    </source>
</evidence>
<name>A0A8J3B892_9BACI</name>
<dbReference type="PANTHER" id="PTHR37293:SF6">
    <property type="entry name" value="DNA REPLICATION PROTEIN DNAD"/>
    <property type="match status" value="1"/>
</dbReference>
<dbReference type="PANTHER" id="PTHR37293">
    <property type="entry name" value="PHAGE REPLICATION PROTEIN-RELATED"/>
    <property type="match status" value="1"/>
</dbReference>
<feature type="domain" description="DnaD N-terminal" evidence="4">
    <location>
        <begin position="17"/>
        <end position="114"/>
    </location>
</feature>
<dbReference type="Pfam" id="PF21984">
    <property type="entry name" value="DnaD_N"/>
    <property type="match status" value="1"/>
</dbReference>
<dbReference type="Pfam" id="PF07261">
    <property type="entry name" value="DnaB_2"/>
    <property type="match status" value="1"/>
</dbReference>
<dbReference type="InterPro" id="IPR053843">
    <property type="entry name" value="DnaD_N"/>
</dbReference>
<reference evidence="5" key="1">
    <citation type="journal article" date="2014" name="Int. J. Syst. Evol. Microbiol.">
        <title>Complete genome sequence of Corynebacterium casei LMG S-19264T (=DSM 44701T), isolated from a smear-ripened cheese.</title>
        <authorList>
            <consortium name="US DOE Joint Genome Institute (JGI-PGF)"/>
            <person name="Walter F."/>
            <person name="Albersmeier A."/>
            <person name="Kalinowski J."/>
            <person name="Ruckert C."/>
        </authorList>
    </citation>
    <scope>NUCLEOTIDE SEQUENCE</scope>
    <source>
        <strain evidence="5">JCM 14719</strain>
    </source>
</reference>
<feature type="domain" description="DnaB/C C-terminal" evidence="3">
    <location>
        <begin position="128"/>
        <end position="200"/>
    </location>
</feature>
<comment type="caution">
    <text evidence="5">The sequence shown here is derived from an EMBL/GenBank/DDBJ whole genome shotgun (WGS) entry which is preliminary data.</text>
</comment>
<dbReference type="Gene3D" id="1.10.10.10">
    <property type="entry name" value="Winged helix-like DNA-binding domain superfamily/Winged helix DNA-binding domain"/>
    <property type="match status" value="1"/>
</dbReference>
<comment type="similarity">
    <text evidence="1">Belongs to the DnaB/DnaD family.</text>
</comment>
<proteinExistence type="inferred from homology"/>
<feature type="region of interest" description="Disordered" evidence="2">
    <location>
        <begin position="203"/>
        <end position="226"/>
    </location>
</feature>
<dbReference type="SUPFAM" id="SSF158499">
    <property type="entry name" value="DnaD domain-like"/>
    <property type="match status" value="1"/>
</dbReference>
<dbReference type="InterPro" id="IPR006343">
    <property type="entry name" value="DnaB/C_C"/>
</dbReference>
<reference evidence="5" key="2">
    <citation type="submission" date="2020-09" db="EMBL/GenBank/DDBJ databases">
        <authorList>
            <person name="Sun Q."/>
            <person name="Ohkuma M."/>
        </authorList>
    </citation>
    <scope>NUCLEOTIDE SEQUENCE</scope>
    <source>
        <strain evidence="5">JCM 14719</strain>
    </source>
</reference>
<sequence>MDAWVARLWQEPVTVLPHALLRYYRKLGIRDDEMMFLIHLIAFRTEGKAFPSVRELEARMSADATQILSMVQRLVQQGVLEVEQGTDEQGLPMERFDLSPLYRRLAEVWANEQREALRLPQNEPTDLYSLFEKEFGRPLSPLECEAITLWLEEDGYSEELVRAALREAVYCGKRNFRYIDRILLEWHKNGIRTAEEARAYAQRFRERKEPRPPLHTPPQRADDEEPFTFYNWLEEDHANAT</sequence>
<evidence type="ECO:0000259" key="4">
    <source>
        <dbReference type="Pfam" id="PF21984"/>
    </source>
</evidence>
<feature type="compositionally biased region" description="Basic and acidic residues" evidence="2">
    <location>
        <begin position="203"/>
        <end position="212"/>
    </location>
</feature>
<organism evidence="5 6">
    <name type="scientific">Calditerricola satsumensis</name>
    <dbReference type="NCBI Taxonomy" id="373054"/>
    <lineage>
        <taxon>Bacteria</taxon>
        <taxon>Bacillati</taxon>
        <taxon>Bacillota</taxon>
        <taxon>Bacilli</taxon>
        <taxon>Bacillales</taxon>
        <taxon>Bacillaceae</taxon>
        <taxon>Calditerricola</taxon>
    </lineage>
</organism>
<evidence type="ECO:0000256" key="1">
    <source>
        <dbReference type="ARBA" id="ARBA00093462"/>
    </source>
</evidence>
<dbReference type="RefSeq" id="WP_054672741.1">
    <property type="nucleotide sequence ID" value="NZ_BMOF01000010.1"/>
</dbReference>
<evidence type="ECO:0000259" key="3">
    <source>
        <dbReference type="Pfam" id="PF07261"/>
    </source>
</evidence>
<dbReference type="Gene3D" id="1.10.10.630">
    <property type="entry name" value="DnaD domain-like"/>
    <property type="match status" value="1"/>
</dbReference>
<keyword evidence="6" id="KW-1185">Reference proteome</keyword>